<keyword evidence="1" id="KW-0547">Nucleotide-binding</keyword>
<dbReference type="OrthoDB" id="9802448at2"/>
<evidence type="ECO:0000256" key="1">
    <source>
        <dbReference type="ARBA" id="ARBA00022741"/>
    </source>
</evidence>
<keyword evidence="4" id="KW-0812">Transmembrane</keyword>
<keyword evidence="4" id="KW-1133">Transmembrane helix</keyword>
<dbReference type="Pfam" id="PF00488">
    <property type="entry name" value="MutS_V"/>
    <property type="match status" value="1"/>
</dbReference>
<dbReference type="InterPro" id="IPR000432">
    <property type="entry name" value="DNA_mismatch_repair_MutS_C"/>
</dbReference>
<sequence length="597" mass="67200">MNEAREIYLKNISELQLEETNLSKKRKLIGWARFLTIVALIVWMVKMFKASLPILIVGIVLLLILFLVFVAIDVKWKTALLYTQSLLKVNRRELDGLDGKFSTWESGDVFNDPTHAYLSDLDVFGNFSIFQYVNRANTSGGKKVLAQWFKEKADNSIILQRQKATQYLSKQLSFRQDVDAVGLDNPIDENVSKLVDTWTKLPNPLAAGAWNVVKIVYPIITLSTLFLYLNDSISGGMFSLAVLVFLIFSFAQTKKITASYDAINKLEPKIATLSKQLSLFENLKVEGELLVTLQNKLRNENISASKSIADLRKILEKFDVRMNVFLFFFLNAFLLWDVWVTLALNKWKTAFGDKVSLWLNTVYEVEALNSLGTLTFNHPDWIFPTINDTYFNMAATEIGHPLIAASKRVNNSFAINGQDKIALITGSNMGGKSTFLRSLGVNLILANCGAPVCAQSMTVSPTKLMSSMRIADNLAENTSTFYAELKKLKQIIEAVNGGEKVFVLLDEILRGTNSLDRHAGSKALMTQLIEQKVVAVIATHDVELASMQNDYPGKIENYHFDVQVAEDQQLYFDYKLKNGICQRMNAAILMREIGIKM</sequence>
<dbReference type="SMART" id="SM00534">
    <property type="entry name" value="MUTSac"/>
    <property type="match status" value="1"/>
</dbReference>
<dbReference type="PANTHER" id="PTHR11361:SF99">
    <property type="entry name" value="DNA MISMATCH REPAIR PROTEIN"/>
    <property type="match status" value="1"/>
</dbReference>
<accession>A0A5P2G308</accession>
<evidence type="ECO:0000256" key="3">
    <source>
        <dbReference type="ARBA" id="ARBA00023125"/>
    </source>
</evidence>
<keyword evidence="2" id="KW-0067">ATP-binding</keyword>
<feature type="transmembrane region" description="Helical" evidence="4">
    <location>
        <begin position="51"/>
        <end position="72"/>
    </location>
</feature>
<keyword evidence="7" id="KW-1185">Reference proteome</keyword>
<keyword evidence="3" id="KW-0238">DNA-binding</keyword>
<dbReference type="GO" id="GO:0140664">
    <property type="term" value="F:ATP-dependent DNA damage sensor activity"/>
    <property type="evidence" value="ECO:0007669"/>
    <property type="project" value="InterPro"/>
</dbReference>
<evidence type="ECO:0000313" key="6">
    <source>
        <dbReference type="EMBL" id="QES89587.1"/>
    </source>
</evidence>
<gene>
    <name evidence="6" type="ORF">E0W69_013255</name>
</gene>
<dbReference type="AlphaFoldDB" id="A0A5P2G308"/>
<feature type="transmembrane region" description="Helical" evidence="4">
    <location>
        <begin position="28"/>
        <end position="45"/>
    </location>
</feature>
<evidence type="ECO:0000256" key="2">
    <source>
        <dbReference type="ARBA" id="ARBA00022840"/>
    </source>
</evidence>
<dbReference type="SUPFAM" id="SSF52540">
    <property type="entry name" value="P-loop containing nucleoside triphosphate hydrolases"/>
    <property type="match status" value="1"/>
</dbReference>
<evidence type="ECO:0000256" key="4">
    <source>
        <dbReference type="SAM" id="Phobius"/>
    </source>
</evidence>
<evidence type="ECO:0000313" key="7">
    <source>
        <dbReference type="Proteomes" id="UP000292424"/>
    </source>
</evidence>
<dbReference type="Gene3D" id="1.10.1420.10">
    <property type="match status" value="1"/>
</dbReference>
<dbReference type="InterPro" id="IPR045076">
    <property type="entry name" value="MutS"/>
</dbReference>
<dbReference type="InterPro" id="IPR027417">
    <property type="entry name" value="P-loop_NTPase"/>
</dbReference>
<dbReference type="PANTHER" id="PTHR11361">
    <property type="entry name" value="DNA MISMATCH REPAIR PROTEIN MUTS FAMILY MEMBER"/>
    <property type="match status" value="1"/>
</dbReference>
<dbReference type="GO" id="GO:0030983">
    <property type="term" value="F:mismatched DNA binding"/>
    <property type="evidence" value="ECO:0007669"/>
    <property type="project" value="InterPro"/>
</dbReference>
<dbReference type="RefSeq" id="WP_131330530.1">
    <property type="nucleotide sequence ID" value="NZ_CP044016.1"/>
</dbReference>
<organism evidence="6 7">
    <name type="scientific">Rhizosphaericola mali</name>
    <dbReference type="NCBI Taxonomy" id="2545455"/>
    <lineage>
        <taxon>Bacteria</taxon>
        <taxon>Pseudomonadati</taxon>
        <taxon>Bacteroidota</taxon>
        <taxon>Chitinophagia</taxon>
        <taxon>Chitinophagales</taxon>
        <taxon>Chitinophagaceae</taxon>
        <taxon>Rhizosphaericola</taxon>
    </lineage>
</organism>
<keyword evidence="4" id="KW-0472">Membrane</keyword>
<dbReference type="Proteomes" id="UP000292424">
    <property type="component" value="Chromosome"/>
</dbReference>
<protein>
    <recommendedName>
        <fullName evidence="5">DNA mismatch repair proteins mutS family domain-containing protein</fullName>
    </recommendedName>
</protein>
<evidence type="ECO:0000259" key="5">
    <source>
        <dbReference type="SMART" id="SM00534"/>
    </source>
</evidence>
<proteinExistence type="predicted"/>
<feature type="domain" description="DNA mismatch repair proteins mutS family" evidence="5">
    <location>
        <begin position="419"/>
        <end position="596"/>
    </location>
</feature>
<feature type="transmembrane region" description="Helical" evidence="4">
    <location>
        <begin position="322"/>
        <end position="344"/>
    </location>
</feature>
<dbReference type="GO" id="GO:0006298">
    <property type="term" value="P:mismatch repair"/>
    <property type="evidence" value="ECO:0007669"/>
    <property type="project" value="InterPro"/>
</dbReference>
<dbReference type="GO" id="GO:0005524">
    <property type="term" value="F:ATP binding"/>
    <property type="evidence" value="ECO:0007669"/>
    <property type="project" value="UniProtKB-KW"/>
</dbReference>
<dbReference type="KEGG" id="arac:E0W69_013255"/>
<name>A0A5P2G308_9BACT</name>
<feature type="transmembrane region" description="Helical" evidence="4">
    <location>
        <begin position="233"/>
        <end position="251"/>
    </location>
</feature>
<dbReference type="Gene3D" id="3.40.50.300">
    <property type="entry name" value="P-loop containing nucleotide triphosphate hydrolases"/>
    <property type="match status" value="1"/>
</dbReference>
<reference evidence="6 7" key="1">
    <citation type="submission" date="2019-09" db="EMBL/GenBank/DDBJ databases">
        <title>Complete genome sequence of Arachidicoccus sp. B3-10 isolated from apple orchard soil.</title>
        <authorList>
            <person name="Kim H.S."/>
            <person name="Han K.-I."/>
            <person name="Suh M.K."/>
            <person name="Lee K.C."/>
            <person name="Eom M.K."/>
            <person name="Kim J.-S."/>
            <person name="Kang S.W."/>
            <person name="Sin Y."/>
            <person name="Lee J.-S."/>
        </authorList>
    </citation>
    <scope>NUCLEOTIDE SEQUENCE [LARGE SCALE GENOMIC DNA]</scope>
    <source>
        <strain evidence="6 7">B3-10</strain>
    </source>
</reference>
<dbReference type="InterPro" id="IPR036187">
    <property type="entry name" value="DNA_mismatch_repair_MutS_sf"/>
</dbReference>
<feature type="transmembrane region" description="Helical" evidence="4">
    <location>
        <begin position="208"/>
        <end position="227"/>
    </location>
</feature>
<dbReference type="SUPFAM" id="SSF48334">
    <property type="entry name" value="DNA repair protein MutS, domain III"/>
    <property type="match status" value="1"/>
</dbReference>
<dbReference type="EMBL" id="CP044016">
    <property type="protein sequence ID" value="QES89587.1"/>
    <property type="molecule type" value="Genomic_DNA"/>
</dbReference>
<dbReference type="GO" id="GO:0005829">
    <property type="term" value="C:cytosol"/>
    <property type="evidence" value="ECO:0007669"/>
    <property type="project" value="TreeGrafter"/>
</dbReference>